<dbReference type="InterPro" id="IPR045250">
    <property type="entry name" value="p23-like"/>
</dbReference>
<dbReference type="InterPro" id="IPR007052">
    <property type="entry name" value="CS_dom"/>
</dbReference>
<dbReference type="PANTHER" id="PTHR22932">
    <property type="entry name" value="TELOMERASE-BINDING PROTEIN P23 HSP90 CO-CHAPERONE"/>
    <property type="match status" value="1"/>
</dbReference>
<reference evidence="4 5" key="1">
    <citation type="submission" date="2024-04" db="EMBL/GenBank/DDBJ databases">
        <title>Tritrichomonas musculus Genome.</title>
        <authorList>
            <person name="Alves-Ferreira E."/>
            <person name="Grigg M."/>
            <person name="Lorenzi H."/>
            <person name="Galac M."/>
        </authorList>
    </citation>
    <scope>NUCLEOTIDE SEQUENCE [LARGE SCALE GENOMIC DNA]</scope>
    <source>
        <strain evidence="4 5">EAF2021</strain>
    </source>
</reference>
<feature type="region of interest" description="Disordered" evidence="2">
    <location>
        <begin position="122"/>
        <end position="166"/>
    </location>
</feature>
<name>A0ABR2IJN3_9EUKA</name>
<sequence length="166" mass="19673">MASSHPPMTWAQDRNHVFITVKIQDFANELIEFHENDFIFKGKTKNPQMDYDMVFNFFNEIVPDHEETKYSIFGRNVLIELRKKNPKIWWPRLAQTSQKLHNVKIDWERWIDDDEEDFEDIKAKHVSTDSDADSDSENLDKVEPDNKAEEEKAENAAEENQTENVE</sequence>
<evidence type="ECO:0000313" key="5">
    <source>
        <dbReference type="Proteomes" id="UP001470230"/>
    </source>
</evidence>
<organism evidence="4 5">
    <name type="scientific">Tritrichomonas musculus</name>
    <dbReference type="NCBI Taxonomy" id="1915356"/>
    <lineage>
        <taxon>Eukaryota</taxon>
        <taxon>Metamonada</taxon>
        <taxon>Parabasalia</taxon>
        <taxon>Tritrichomonadida</taxon>
        <taxon>Tritrichomonadidae</taxon>
        <taxon>Tritrichomonas</taxon>
    </lineage>
</organism>
<dbReference type="CDD" id="cd06465">
    <property type="entry name" value="p23_hB-ind1_like"/>
    <property type="match status" value="1"/>
</dbReference>
<evidence type="ECO:0000313" key="4">
    <source>
        <dbReference type="EMBL" id="KAK8863827.1"/>
    </source>
</evidence>
<proteinExistence type="inferred from homology"/>
<protein>
    <submittedName>
        <fullName evidence="4">Co-chaperone</fullName>
    </submittedName>
</protein>
<feature type="compositionally biased region" description="Basic and acidic residues" evidence="2">
    <location>
        <begin position="138"/>
        <end position="155"/>
    </location>
</feature>
<dbReference type="EMBL" id="JAPFFF010000017">
    <property type="protein sequence ID" value="KAK8863827.1"/>
    <property type="molecule type" value="Genomic_DNA"/>
</dbReference>
<accession>A0ABR2IJN3</accession>
<dbReference type="InterPro" id="IPR008978">
    <property type="entry name" value="HSP20-like_chaperone"/>
</dbReference>
<comment type="similarity">
    <text evidence="1">Belongs to the p23/wos2 family.</text>
</comment>
<evidence type="ECO:0000256" key="1">
    <source>
        <dbReference type="ARBA" id="ARBA00025733"/>
    </source>
</evidence>
<evidence type="ECO:0000256" key="2">
    <source>
        <dbReference type="SAM" id="MobiDB-lite"/>
    </source>
</evidence>
<dbReference type="PANTHER" id="PTHR22932:SF1">
    <property type="entry name" value="CO-CHAPERONE PROTEIN DAF-41"/>
    <property type="match status" value="1"/>
</dbReference>
<evidence type="ECO:0000259" key="3">
    <source>
        <dbReference type="PROSITE" id="PS51203"/>
    </source>
</evidence>
<dbReference type="SUPFAM" id="SSF49764">
    <property type="entry name" value="HSP20-like chaperones"/>
    <property type="match status" value="1"/>
</dbReference>
<feature type="compositionally biased region" description="Acidic residues" evidence="2">
    <location>
        <begin position="156"/>
        <end position="166"/>
    </location>
</feature>
<dbReference type="Pfam" id="PF04969">
    <property type="entry name" value="CS"/>
    <property type="match status" value="1"/>
</dbReference>
<comment type="caution">
    <text evidence="4">The sequence shown here is derived from an EMBL/GenBank/DDBJ whole genome shotgun (WGS) entry which is preliminary data.</text>
</comment>
<gene>
    <name evidence="4" type="ORF">M9Y10_011517</name>
</gene>
<dbReference type="PROSITE" id="PS51203">
    <property type="entry name" value="CS"/>
    <property type="match status" value="1"/>
</dbReference>
<feature type="domain" description="CS" evidence="3">
    <location>
        <begin position="3"/>
        <end position="94"/>
    </location>
</feature>
<dbReference type="Gene3D" id="2.60.40.790">
    <property type="match status" value="1"/>
</dbReference>
<keyword evidence="5" id="KW-1185">Reference proteome</keyword>
<dbReference type="Proteomes" id="UP001470230">
    <property type="component" value="Unassembled WGS sequence"/>
</dbReference>